<name>A0A8H8UJG8_9HELO</name>
<comment type="caution">
    <text evidence="1">The sequence shown here is derived from an EMBL/GenBank/DDBJ whole genome shotgun (WGS) entry which is preliminary data.</text>
</comment>
<dbReference type="AlphaFoldDB" id="A0A8H8UJG8"/>
<organism evidence="1 2">
    <name type="scientific">Lachnellula occidentalis</name>
    <dbReference type="NCBI Taxonomy" id="215460"/>
    <lineage>
        <taxon>Eukaryota</taxon>
        <taxon>Fungi</taxon>
        <taxon>Dikarya</taxon>
        <taxon>Ascomycota</taxon>
        <taxon>Pezizomycotina</taxon>
        <taxon>Leotiomycetes</taxon>
        <taxon>Helotiales</taxon>
        <taxon>Lachnaceae</taxon>
        <taxon>Lachnellula</taxon>
    </lineage>
</organism>
<proteinExistence type="predicted"/>
<evidence type="ECO:0000313" key="2">
    <source>
        <dbReference type="Proteomes" id="UP000443090"/>
    </source>
</evidence>
<accession>A0A8H8UJG8</accession>
<keyword evidence="2" id="KW-1185">Reference proteome</keyword>
<evidence type="ECO:0000313" key="1">
    <source>
        <dbReference type="EMBL" id="TVY46886.1"/>
    </source>
</evidence>
<dbReference type="OrthoDB" id="3557274at2759"/>
<dbReference type="EMBL" id="QGMI01000122">
    <property type="protein sequence ID" value="TVY46886.1"/>
    <property type="molecule type" value="Genomic_DNA"/>
</dbReference>
<gene>
    <name evidence="1" type="ORF">LOCC1_G002187</name>
</gene>
<reference evidence="1 2" key="1">
    <citation type="submission" date="2018-05" db="EMBL/GenBank/DDBJ databases">
        <title>Genome sequencing and assembly of the regulated plant pathogen Lachnellula willkommii and related sister species for the development of diagnostic species identification markers.</title>
        <authorList>
            <person name="Giroux E."/>
            <person name="Bilodeau G."/>
        </authorList>
    </citation>
    <scope>NUCLEOTIDE SEQUENCE [LARGE SCALE GENOMIC DNA]</scope>
    <source>
        <strain evidence="1 2">CBS 160.35</strain>
    </source>
</reference>
<protein>
    <submittedName>
        <fullName evidence="1">Uncharacterized protein</fullName>
    </submittedName>
</protein>
<sequence length="265" mass="28345">MSSVHSTAPVITSCSLSTYSALKSTQSRYTIDISATIGCACNDNWMAGVGSIVGSDSSTTYTCEVTSTYIAVSTAAPKPVTKTAQSVTEPSESVATSAEPPAYQTGTCKLHVFQVSKDYTSPLYVQLNTTDGSNNLLTSKDFKLKWGSTANIPSSDSKLGQDVSVDFTQERQSSSSRKLRPRVGGPMESPDWQAWIVSIAVGSTKWDSTDTKTRNPYCKVGKWDNGNFADFLDGILTLGADQLSPMLICTDSTDGLLLRLLSIVV</sequence>
<dbReference type="Proteomes" id="UP000443090">
    <property type="component" value="Unassembled WGS sequence"/>
</dbReference>